<proteinExistence type="predicted"/>
<keyword evidence="2" id="KW-1185">Reference proteome</keyword>
<evidence type="ECO:0000313" key="2">
    <source>
        <dbReference type="Proteomes" id="UP000465241"/>
    </source>
</evidence>
<dbReference type="EMBL" id="BLKT01000003">
    <property type="protein sequence ID" value="GFG60618.1"/>
    <property type="molecule type" value="Genomic_DNA"/>
</dbReference>
<accession>A0A7I9WTD4</accession>
<evidence type="ECO:0000313" key="1">
    <source>
        <dbReference type="EMBL" id="GFG60618.1"/>
    </source>
</evidence>
<protein>
    <submittedName>
        <fullName evidence="1">Uncharacterized protein</fullName>
    </submittedName>
</protein>
<dbReference type="AlphaFoldDB" id="A0A7I9WTD4"/>
<comment type="caution">
    <text evidence="1">The sequence shown here is derived from an EMBL/GenBank/DDBJ whole genome shotgun (WGS) entry which is preliminary data.</text>
</comment>
<dbReference type="RefSeq" id="WP_193490667.1">
    <property type="nucleotide sequence ID" value="NZ_BAAAMC010000019.1"/>
</dbReference>
<sequence>MTTLSDLRNLRPDRADSFAATAWNPFSSDDVLSGAQLLEVRHDILRSSLSITLELRVSEYDWHACAGLITAFDVTDYVYSQDLRTNGLMAWTILSSVTERLEETLTLELSGTPAFSLKFTAGQAAFYSAKIEGMEGLPPPDYTAADAQSVETKIPNWDARIHDVQVAFFP</sequence>
<dbReference type="Proteomes" id="UP000465241">
    <property type="component" value="Unassembled WGS sequence"/>
</dbReference>
<organism evidence="1 2">
    <name type="scientific">Mycolicibacterium murale</name>
    <dbReference type="NCBI Taxonomy" id="182220"/>
    <lineage>
        <taxon>Bacteria</taxon>
        <taxon>Bacillati</taxon>
        <taxon>Actinomycetota</taxon>
        <taxon>Actinomycetes</taxon>
        <taxon>Mycobacteriales</taxon>
        <taxon>Mycobacteriaceae</taxon>
        <taxon>Mycolicibacterium</taxon>
    </lineage>
</organism>
<reference evidence="1 2" key="1">
    <citation type="journal article" date="2019" name="Emerg. Microbes Infect.">
        <title>Comprehensive subspecies identification of 175 nontuberculous mycobacteria species based on 7547 genomic profiles.</title>
        <authorList>
            <person name="Matsumoto Y."/>
            <person name="Kinjo T."/>
            <person name="Motooka D."/>
            <person name="Nabeya D."/>
            <person name="Jung N."/>
            <person name="Uechi K."/>
            <person name="Horii T."/>
            <person name="Iida T."/>
            <person name="Fujita J."/>
            <person name="Nakamura S."/>
        </authorList>
    </citation>
    <scope>NUCLEOTIDE SEQUENCE [LARGE SCALE GENOMIC DNA]</scope>
    <source>
        <strain evidence="1 2">JCM 13392</strain>
    </source>
</reference>
<name>A0A7I9WTD4_9MYCO</name>
<gene>
    <name evidence="1" type="ORF">MMUR_47540</name>
</gene>